<gene>
    <name evidence="6" type="ORF">O3P69_013339</name>
</gene>
<comment type="caution">
    <text evidence="6">The sequence shown here is derived from an EMBL/GenBank/DDBJ whole genome shotgun (WGS) entry which is preliminary data.</text>
</comment>
<keyword evidence="3" id="KW-0812">Transmembrane</keyword>
<dbReference type="PRINTS" id="PR00700">
    <property type="entry name" value="PRTYPHPHTASE"/>
</dbReference>
<dbReference type="SUPFAM" id="SSF52799">
    <property type="entry name" value="(Phosphotyrosine protein) phosphatases II"/>
    <property type="match status" value="1"/>
</dbReference>
<feature type="transmembrane region" description="Helical" evidence="3">
    <location>
        <begin position="419"/>
        <end position="443"/>
    </location>
</feature>
<feature type="region of interest" description="Disordered" evidence="2">
    <location>
        <begin position="481"/>
        <end position="504"/>
    </location>
</feature>
<dbReference type="InterPro" id="IPR000242">
    <property type="entry name" value="PTP_cat"/>
</dbReference>
<dbReference type="Pfam" id="PF00102">
    <property type="entry name" value="Y_phosphatase"/>
    <property type="match status" value="1"/>
</dbReference>
<dbReference type="InterPro" id="IPR029021">
    <property type="entry name" value="Prot-tyrosine_phosphatase-like"/>
</dbReference>
<keyword evidence="3" id="KW-1133">Transmembrane helix</keyword>
<evidence type="ECO:0000313" key="6">
    <source>
        <dbReference type="EMBL" id="KAK8393255.1"/>
    </source>
</evidence>
<evidence type="ECO:0000256" key="1">
    <source>
        <dbReference type="ARBA" id="ARBA00022912"/>
    </source>
</evidence>
<name>A0AAW0U317_SCYPA</name>
<dbReference type="Pfam" id="PF00041">
    <property type="entry name" value="fn3"/>
    <property type="match status" value="1"/>
</dbReference>
<dbReference type="PANTHER" id="PTHR46957">
    <property type="entry name" value="CYTOKINE RECEPTOR"/>
    <property type="match status" value="1"/>
</dbReference>
<protein>
    <submittedName>
        <fullName evidence="6">Uncharacterized protein</fullName>
    </submittedName>
</protein>
<dbReference type="SMART" id="SM00194">
    <property type="entry name" value="PTPc"/>
    <property type="match status" value="1"/>
</dbReference>
<proteinExistence type="predicted"/>
<dbReference type="Gene3D" id="2.60.40.10">
    <property type="entry name" value="Immunoglobulins"/>
    <property type="match status" value="1"/>
</dbReference>
<keyword evidence="7" id="KW-1185">Reference proteome</keyword>
<feature type="region of interest" description="Disordered" evidence="2">
    <location>
        <begin position="80"/>
        <end position="102"/>
    </location>
</feature>
<dbReference type="PROSITE" id="PS50055">
    <property type="entry name" value="TYR_PHOSPHATASE_PTP"/>
    <property type="match status" value="1"/>
</dbReference>
<evidence type="ECO:0000256" key="3">
    <source>
        <dbReference type="SAM" id="Phobius"/>
    </source>
</evidence>
<dbReference type="Proteomes" id="UP001487740">
    <property type="component" value="Unassembled WGS sequence"/>
</dbReference>
<dbReference type="CDD" id="cd00063">
    <property type="entry name" value="FN3"/>
    <property type="match status" value="1"/>
</dbReference>
<evidence type="ECO:0000259" key="4">
    <source>
        <dbReference type="PROSITE" id="PS50055"/>
    </source>
</evidence>
<dbReference type="GO" id="GO:0004725">
    <property type="term" value="F:protein tyrosine phosphatase activity"/>
    <property type="evidence" value="ECO:0007669"/>
    <property type="project" value="InterPro"/>
</dbReference>
<dbReference type="Gene3D" id="3.90.190.10">
    <property type="entry name" value="Protein tyrosine phosphatase superfamily"/>
    <property type="match status" value="1"/>
</dbReference>
<evidence type="ECO:0000259" key="5">
    <source>
        <dbReference type="PROSITE" id="PS50853"/>
    </source>
</evidence>
<evidence type="ECO:0000256" key="2">
    <source>
        <dbReference type="SAM" id="MobiDB-lite"/>
    </source>
</evidence>
<dbReference type="GO" id="GO:0016020">
    <property type="term" value="C:membrane"/>
    <property type="evidence" value="ECO:0007669"/>
    <property type="project" value="UniProtKB-SubCell"/>
</dbReference>
<sequence>MSTPTSSFTLEKLGTKLLELGHRQEEIQLLNTYCLRASRCHPPPGRKGVTGEAMGKIRVVFVTVFTCIFLTSEASKIKRELGDSNESSEDTQSSYSSNEGPRNVRIDAYAEGNYTIFSLSHLHPNKDQYRYKTYLMACDSGSGFGNWENVLNKSLKRRFKADPYTNVTIEVREQTTGKIIAKNSTVTPAKEPEANVTSLECNQVKCQAIVENECSKYNGYNITVQFTLKPSCDKLKNPPITHGAVVSSQTVRVALRDLDLVPFTNYTATAKLANNVGAATDPSLTRETFFISKSESPGRVSSLNVTHSTPYSLHVVWSAPDDDPPKGKLSEYKLEWKIRGVSTNKENVIVNESVTSFNITGLQQNTTYDIKIVAKNAQISSYGEAFSITATTKDEGPYSEYFSCKPRIMRTAKRPKGPAILGMIAGMCFAAIFLICIFTMLVVKFRKPRKKLPDNGYFNPVDKEDNSIINSVEQGGGVMIMPEDDILPKDNKKKPEDDEKDAPQEDLYANLNHEVSKEDLEQYLPRAIYASETTMEFNSVPFFMTGKTTSGSRIPENVPKNRYKNNISYDDTRVKLPLYLNIPHSDYINANFVQDPSGSAAFIATQGPKDHSVDTIGAFWRMIWHSECRLILMVANLVEGGKIKVAQYWPEEEPMVKEGVKVTLTSVQILMDYAVRTFTVAVDGKERKVKQYHYMAWPDHGVPQTAYGLGYMLKAVIGDYAVGTTRADHGTLQCWHWTDWNHHLNTVSSASTSYLRRHQH</sequence>
<dbReference type="InterPro" id="IPR050713">
    <property type="entry name" value="RTP_Phos/Ushers"/>
</dbReference>
<dbReference type="InterPro" id="IPR036116">
    <property type="entry name" value="FN3_sf"/>
</dbReference>
<reference evidence="6 7" key="1">
    <citation type="submission" date="2023-03" db="EMBL/GenBank/DDBJ databases">
        <title>High-quality genome of Scylla paramamosain provides insights in environmental adaptation.</title>
        <authorList>
            <person name="Zhang L."/>
        </authorList>
    </citation>
    <scope>NUCLEOTIDE SEQUENCE [LARGE SCALE GENOMIC DNA]</scope>
    <source>
        <strain evidence="6">LZ_2023a</strain>
        <tissue evidence="6">Muscle</tissue>
    </source>
</reference>
<dbReference type="SMART" id="SM00060">
    <property type="entry name" value="FN3"/>
    <property type="match status" value="1"/>
</dbReference>
<feature type="compositionally biased region" description="Basic and acidic residues" evidence="2">
    <location>
        <begin position="486"/>
        <end position="503"/>
    </location>
</feature>
<keyword evidence="1" id="KW-0378">Hydrolase</keyword>
<organism evidence="6 7">
    <name type="scientific">Scylla paramamosain</name>
    <name type="common">Mud crab</name>
    <dbReference type="NCBI Taxonomy" id="85552"/>
    <lineage>
        <taxon>Eukaryota</taxon>
        <taxon>Metazoa</taxon>
        <taxon>Ecdysozoa</taxon>
        <taxon>Arthropoda</taxon>
        <taxon>Crustacea</taxon>
        <taxon>Multicrustacea</taxon>
        <taxon>Malacostraca</taxon>
        <taxon>Eumalacostraca</taxon>
        <taxon>Eucarida</taxon>
        <taxon>Decapoda</taxon>
        <taxon>Pleocyemata</taxon>
        <taxon>Brachyura</taxon>
        <taxon>Eubrachyura</taxon>
        <taxon>Portunoidea</taxon>
        <taxon>Portunidae</taxon>
        <taxon>Portuninae</taxon>
        <taxon>Scylla</taxon>
    </lineage>
</organism>
<feature type="compositionally biased region" description="Low complexity" evidence="2">
    <location>
        <begin position="90"/>
        <end position="99"/>
    </location>
</feature>
<accession>A0AAW0U317</accession>
<dbReference type="InterPro" id="IPR003961">
    <property type="entry name" value="FN3_dom"/>
</dbReference>
<feature type="domain" description="Fibronectin type-III" evidence="5">
    <location>
        <begin position="299"/>
        <end position="395"/>
    </location>
</feature>
<dbReference type="PANTHER" id="PTHR46957:SF3">
    <property type="entry name" value="CYTOKINE RECEPTOR"/>
    <property type="match status" value="1"/>
</dbReference>
<feature type="domain" description="Tyrosine-protein phosphatase" evidence="4">
    <location>
        <begin position="533"/>
        <end position="716"/>
    </location>
</feature>
<keyword evidence="1" id="KW-0904">Protein phosphatase</keyword>
<dbReference type="InterPro" id="IPR013783">
    <property type="entry name" value="Ig-like_fold"/>
</dbReference>
<dbReference type="AlphaFoldDB" id="A0AAW0U317"/>
<keyword evidence="3" id="KW-0472">Membrane</keyword>
<dbReference type="SUPFAM" id="SSF49265">
    <property type="entry name" value="Fibronectin type III"/>
    <property type="match status" value="1"/>
</dbReference>
<dbReference type="PROSITE" id="PS50853">
    <property type="entry name" value="FN3"/>
    <property type="match status" value="1"/>
</dbReference>
<evidence type="ECO:0000313" key="7">
    <source>
        <dbReference type="Proteomes" id="UP001487740"/>
    </source>
</evidence>
<dbReference type="EMBL" id="JARAKH010000021">
    <property type="protein sequence ID" value="KAK8393255.1"/>
    <property type="molecule type" value="Genomic_DNA"/>
</dbReference>